<feature type="domain" description="Gfo/Idh/MocA-like oxidoreductase C-terminal" evidence="2">
    <location>
        <begin position="214"/>
        <end position="369"/>
    </location>
</feature>
<dbReference type="InterPro" id="IPR004104">
    <property type="entry name" value="Gfo/Idh/MocA-like_OxRdtase_C"/>
</dbReference>
<feature type="domain" description="Gfo/Idh/MocA-like oxidoreductase N-terminal" evidence="1">
    <location>
        <begin position="4"/>
        <end position="125"/>
    </location>
</feature>
<dbReference type="PANTHER" id="PTHR42840:SF7">
    <property type="entry name" value="BINDING ROSSMANN FOLD OXIDOREDUCTASE, PUTATIVE (AFU_ORTHOLOGUE AFUA_4G10190)-RELATED"/>
    <property type="match status" value="1"/>
</dbReference>
<dbReference type="GO" id="GO:0006740">
    <property type="term" value="P:NADPH regeneration"/>
    <property type="evidence" value="ECO:0007669"/>
    <property type="project" value="TreeGrafter"/>
</dbReference>
<dbReference type="InterPro" id="IPR036291">
    <property type="entry name" value="NAD(P)-bd_dom_sf"/>
</dbReference>
<dbReference type="SUPFAM" id="SSF51735">
    <property type="entry name" value="NAD(P)-binding Rossmann-fold domains"/>
    <property type="match status" value="1"/>
</dbReference>
<evidence type="ECO:0000259" key="1">
    <source>
        <dbReference type="Pfam" id="PF01408"/>
    </source>
</evidence>
<evidence type="ECO:0000313" key="3">
    <source>
        <dbReference type="EMBL" id="KFX44473.1"/>
    </source>
</evidence>
<reference evidence="3" key="2">
    <citation type="journal article" date="2014" name="PLoS Genet.">
        <title>Signature gene expression reveals novel clues to the molecular mechanisms of dimorphic transition in Penicillium marneffei.</title>
        <authorList>
            <person name="Yang E."/>
            <person name="Wang G."/>
            <person name="Cai J."/>
            <person name="Woo P.C."/>
            <person name="Lau S.K."/>
            <person name="Yuen K.-Y."/>
            <person name="Chow W.-N."/>
            <person name="Lin X."/>
        </authorList>
    </citation>
    <scope>NUCLEOTIDE SEQUENCE</scope>
    <source>
        <strain evidence="3">PM1</strain>
    </source>
</reference>
<organism evidence="3">
    <name type="scientific">Talaromyces marneffei PM1</name>
    <dbReference type="NCBI Taxonomy" id="1077442"/>
    <lineage>
        <taxon>Eukaryota</taxon>
        <taxon>Fungi</taxon>
        <taxon>Dikarya</taxon>
        <taxon>Ascomycota</taxon>
        <taxon>Pezizomycotina</taxon>
        <taxon>Eurotiomycetes</taxon>
        <taxon>Eurotiomycetidae</taxon>
        <taxon>Eurotiales</taxon>
        <taxon>Trichocomaceae</taxon>
        <taxon>Talaromyces</taxon>
        <taxon>Talaromyces sect. Talaromyces</taxon>
    </lineage>
</organism>
<dbReference type="EMBL" id="JPOX01000028">
    <property type="protein sequence ID" value="KFX44473.1"/>
    <property type="molecule type" value="Genomic_DNA"/>
</dbReference>
<dbReference type="Pfam" id="PF02894">
    <property type="entry name" value="GFO_IDH_MocA_C"/>
    <property type="match status" value="1"/>
</dbReference>
<dbReference type="GO" id="GO:0016491">
    <property type="term" value="F:oxidoreductase activity"/>
    <property type="evidence" value="ECO:0007669"/>
    <property type="project" value="TreeGrafter"/>
</dbReference>
<dbReference type="GO" id="GO:0005737">
    <property type="term" value="C:cytoplasm"/>
    <property type="evidence" value="ECO:0007669"/>
    <property type="project" value="TreeGrafter"/>
</dbReference>
<dbReference type="InterPro" id="IPR000683">
    <property type="entry name" value="Gfo/Idh/MocA-like_OxRdtase_N"/>
</dbReference>
<dbReference type="HOGENOM" id="CLU_028866_0_0_1"/>
<gene>
    <name evidence="3" type="ORF">GQ26_0280670</name>
</gene>
<dbReference type="Gene3D" id="3.40.50.720">
    <property type="entry name" value="NAD(P)-binding Rossmann-like Domain"/>
    <property type="match status" value="1"/>
</dbReference>
<proteinExistence type="predicted"/>
<evidence type="ECO:0000259" key="2">
    <source>
        <dbReference type="Pfam" id="PF02894"/>
    </source>
</evidence>
<comment type="caution">
    <text evidence="3">The sequence shown here is derived from an EMBL/GenBank/DDBJ whole genome shotgun (WGS) entry which is preliminary data.</text>
</comment>
<dbReference type="Gene3D" id="3.30.360.10">
    <property type="entry name" value="Dihydrodipicolinate Reductase, domain 2"/>
    <property type="match status" value="1"/>
</dbReference>
<dbReference type="AlphaFoldDB" id="A0A093XGZ5"/>
<dbReference type="eggNOG" id="ENOG502SI4G">
    <property type="taxonomic scope" value="Eukaryota"/>
</dbReference>
<sequence length="373" mass="41075">MALLKVGIIGAGEVAQVIHLPTLALLSHLYQVVSICDISYPVAQHCARKFHIPTSTNVPSAVINDPAVDVVFILTSDEFHAEYTIAALNAGKNVMVEKPLTLSLPAAQRIVDAESKSKGKVFVGYMRRYAPSFTGAFMREVASIPKILYARVRDMSGPNAFFVNQSGTFQVKPDAKHIPDSAVQERNTLLEELYREAFPGAPLVTDEMKKYCRFLGSLGSHDLSLMREALGGVSPQSIAGVSVNDPFYSAIFTFPSSSAAGENFSVTYESGIDTIPDFDAHLAIYGSNKRVSIQYDSPYVKGLPIKVRVEEVNEYGEKQVKEILSSYEDAYTAELTEMYECFLNGRPIKTSTEDAMNDLRLYDAMYKKAGFIN</sequence>
<dbReference type="Pfam" id="PF01408">
    <property type="entry name" value="GFO_IDH_MocA"/>
    <property type="match status" value="1"/>
</dbReference>
<accession>A0A093XGZ5</accession>
<dbReference type="PANTHER" id="PTHR42840">
    <property type="entry name" value="NAD(P)-BINDING ROSSMANN-FOLD SUPERFAMILY PROTEIN-RELATED"/>
    <property type="match status" value="1"/>
</dbReference>
<reference key="1">
    <citation type="journal article" date="2014" name="PLoS Genet.">
        <title>Signature Gene Expression Reveals Novel Clues to the Molecular Mechanisms of Dimorphic Transition in Penicillium marneffei.</title>
        <authorList>
            <person name="Yang E."/>
            <person name="Wang G."/>
            <person name="Cai J."/>
            <person name="Woo P.C."/>
            <person name="Lau S.K."/>
            <person name="Yuen K.-Y."/>
            <person name="Chow W.-N."/>
            <person name="Lin X."/>
        </authorList>
    </citation>
    <scope>NUCLEOTIDE SEQUENCE [LARGE SCALE GENOMIC DNA]</scope>
    <source>
        <strain>PM1</strain>
    </source>
</reference>
<protein>
    <submittedName>
        <fullName evidence="3">Inositol 2-dehydrogenase</fullName>
    </submittedName>
</protein>
<name>A0A093XGZ5_TALMA</name>
<dbReference type="GO" id="GO:0000166">
    <property type="term" value="F:nucleotide binding"/>
    <property type="evidence" value="ECO:0007669"/>
    <property type="project" value="InterPro"/>
</dbReference>